<dbReference type="PANTHER" id="PTHR47894">
    <property type="entry name" value="HTH-TYPE TRANSCRIPTIONAL REGULATOR GADX"/>
    <property type="match status" value="1"/>
</dbReference>
<dbReference type="GO" id="GO:0003700">
    <property type="term" value="F:DNA-binding transcription factor activity"/>
    <property type="evidence" value="ECO:0007669"/>
    <property type="project" value="InterPro"/>
</dbReference>
<sequence>MAEALTTRTNGELDSIVLSKFLLTAAAANGADPDRIAREAGVPDWALAEDEVTIPARRTMHVWELVERALDTPDSPVSIAGLYSLGALGLFDYLFVNAPTLGAAMETSTRYLHFITTNGRFALHTQDERETTFSFHYLEGEPRQVELAEQFALAVLCARSRGVTGTPVHPLHVGFSQRAPRRHANLADALAAERGVDFGQDRATVTFRTADLARPVLGADPRLGAILSRYAATLPPPPPADWRDQFRQALDTCLAEGPPALDHVARRLTMSRRTLQRRLAESGTTWRTELDAARRRQADLARRTGHPTNASLADRLGYSDPRSLRRAVRRWSAEESDERGEGGGPTAGA</sequence>
<name>A0A5N5WEF7_STRMB</name>
<keyword evidence="5" id="KW-1185">Reference proteome</keyword>
<evidence type="ECO:0000259" key="3">
    <source>
        <dbReference type="PROSITE" id="PS01124"/>
    </source>
</evidence>
<evidence type="ECO:0000313" key="4">
    <source>
        <dbReference type="EMBL" id="KAB7851271.1"/>
    </source>
</evidence>
<accession>A0A5N5WEF7</accession>
<keyword evidence="1" id="KW-0238">DNA-binding</keyword>
<dbReference type="Proteomes" id="UP000327000">
    <property type="component" value="Unassembled WGS sequence"/>
</dbReference>
<feature type="region of interest" description="Disordered" evidence="2">
    <location>
        <begin position="299"/>
        <end position="349"/>
    </location>
</feature>
<dbReference type="PANTHER" id="PTHR47894:SF1">
    <property type="entry name" value="HTH-TYPE TRANSCRIPTIONAL REGULATOR VQSM"/>
    <property type="match status" value="1"/>
</dbReference>
<protein>
    <submittedName>
        <fullName evidence="4">AraC family transcriptional regulator</fullName>
    </submittedName>
</protein>
<evidence type="ECO:0000256" key="2">
    <source>
        <dbReference type="SAM" id="MobiDB-lite"/>
    </source>
</evidence>
<dbReference type="Gene3D" id="1.10.10.60">
    <property type="entry name" value="Homeodomain-like"/>
    <property type="match status" value="1"/>
</dbReference>
<dbReference type="InterPro" id="IPR032687">
    <property type="entry name" value="AraC-type_N"/>
</dbReference>
<dbReference type="EMBL" id="VOKX01000007">
    <property type="protein sequence ID" value="KAB7851271.1"/>
    <property type="molecule type" value="Genomic_DNA"/>
</dbReference>
<dbReference type="OrthoDB" id="5241536at2"/>
<dbReference type="GO" id="GO:0000976">
    <property type="term" value="F:transcription cis-regulatory region binding"/>
    <property type="evidence" value="ECO:0007669"/>
    <property type="project" value="TreeGrafter"/>
</dbReference>
<comment type="caution">
    <text evidence="4">The sequence shown here is derived from an EMBL/GenBank/DDBJ whole genome shotgun (WGS) entry which is preliminary data.</text>
</comment>
<evidence type="ECO:0000313" key="5">
    <source>
        <dbReference type="Proteomes" id="UP000327000"/>
    </source>
</evidence>
<dbReference type="AlphaFoldDB" id="A0A5N5WEF7"/>
<dbReference type="InterPro" id="IPR018060">
    <property type="entry name" value="HTH_AraC"/>
</dbReference>
<dbReference type="Pfam" id="PF12625">
    <property type="entry name" value="Arabinose_bd"/>
    <property type="match status" value="1"/>
</dbReference>
<gene>
    <name evidence="4" type="ORF">FRZ00_03915</name>
</gene>
<dbReference type="RefSeq" id="WP_004955894.1">
    <property type="nucleotide sequence ID" value="NZ_JBFADJ010000017.1"/>
</dbReference>
<evidence type="ECO:0000256" key="1">
    <source>
        <dbReference type="ARBA" id="ARBA00023125"/>
    </source>
</evidence>
<dbReference type="GO" id="GO:0005829">
    <property type="term" value="C:cytosol"/>
    <property type="evidence" value="ECO:0007669"/>
    <property type="project" value="TreeGrafter"/>
</dbReference>
<proteinExistence type="predicted"/>
<organism evidence="4 5">
    <name type="scientific">Streptomyces mobaraensis</name>
    <name type="common">Streptoverticillium mobaraense</name>
    <dbReference type="NCBI Taxonomy" id="35621"/>
    <lineage>
        <taxon>Bacteria</taxon>
        <taxon>Bacillati</taxon>
        <taxon>Actinomycetota</taxon>
        <taxon>Actinomycetes</taxon>
        <taxon>Kitasatosporales</taxon>
        <taxon>Streptomycetaceae</taxon>
        <taxon>Streptomyces</taxon>
    </lineage>
</organism>
<feature type="domain" description="HTH araC/xylS-type" evidence="3">
    <location>
        <begin position="244"/>
        <end position="330"/>
    </location>
</feature>
<reference evidence="4 5" key="1">
    <citation type="journal article" date="2019" name="Microb. Cell Fact.">
        <title>Exploring novel herbicidin analogues by transcriptional regulator overexpression and MS/MS molecular networking.</title>
        <authorList>
            <person name="Shi Y."/>
            <person name="Gu R."/>
            <person name="Li Y."/>
            <person name="Wang X."/>
            <person name="Ren W."/>
            <person name="Li X."/>
            <person name="Wang L."/>
            <person name="Xie Y."/>
            <person name="Hong B."/>
        </authorList>
    </citation>
    <scope>NUCLEOTIDE SEQUENCE [LARGE SCALE GENOMIC DNA]</scope>
    <source>
        <strain evidence="4 5">US-43</strain>
    </source>
</reference>
<dbReference type="PROSITE" id="PS01124">
    <property type="entry name" value="HTH_ARAC_FAMILY_2"/>
    <property type="match status" value="1"/>
</dbReference>
<dbReference type="SMART" id="SM00342">
    <property type="entry name" value="HTH_ARAC"/>
    <property type="match status" value="1"/>
</dbReference>